<dbReference type="Pfam" id="PF00854">
    <property type="entry name" value="PTR2"/>
    <property type="match status" value="1"/>
</dbReference>
<dbReference type="RefSeq" id="XP_021835601.1">
    <property type="nucleotide sequence ID" value="XM_021979909.2"/>
</dbReference>
<proteinExistence type="inferred from homology"/>
<evidence type="ECO:0000256" key="1">
    <source>
        <dbReference type="ARBA" id="ARBA00004141"/>
    </source>
</evidence>
<dbReference type="AlphaFoldDB" id="A0A9R0JHM0"/>
<dbReference type="GO" id="GO:0005886">
    <property type="term" value="C:plasma membrane"/>
    <property type="evidence" value="ECO:0000318"/>
    <property type="project" value="GO_Central"/>
</dbReference>
<feature type="transmembrane region" description="Helical" evidence="6">
    <location>
        <begin position="60"/>
        <end position="78"/>
    </location>
</feature>
<organism evidence="7 8">
    <name type="scientific">Spinacia oleracea</name>
    <name type="common">Spinach</name>
    <dbReference type="NCBI Taxonomy" id="3562"/>
    <lineage>
        <taxon>Eukaryota</taxon>
        <taxon>Viridiplantae</taxon>
        <taxon>Streptophyta</taxon>
        <taxon>Embryophyta</taxon>
        <taxon>Tracheophyta</taxon>
        <taxon>Spermatophyta</taxon>
        <taxon>Magnoliopsida</taxon>
        <taxon>eudicotyledons</taxon>
        <taxon>Gunneridae</taxon>
        <taxon>Pentapetalae</taxon>
        <taxon>Caryophyllales</taxon>
        <taxon>Chenopodiaceae</taxon>
        <taxon>Chenopodioideae</taxon>
        <taxon>Anserineae</taxon>
        <taxon>Spinacia</taxon>
    </lineage>
</organism>
<name>A0A9R0JHM0_SPIOL</name>
<evidence type="ECO:0000256" key="6">
    <source>
        <dbReference type="SAM" id="Phobius"/>
    </source>
</evidence>
<comment type="subcellular location">
    <subcellularLocation>
        <location evidence="1">Membrane</location>
        <topology evidence="1">Multi-pass membrane protein</topology>
    </subcellularLocation>
</comment>
<gene>
    <name evidence="8" type="primary">LOC110775298</name>
</gene>
<dbReference type="Proteomes" id="UP000813463">
    <property type="component" value="Chromosome 1"/>
</dbReference>
<evidence type="ECO:0000256" key="4">
    <source>
        <dbReference type="ARBA" id="ARBA00022989"/>
    </source>
</evidence>
<dbReference type="GO" id="GO:0055085">
    <property type="term" value="P:transmembrane transport"/>
    <property type="evidence" value="ECO:0000318"/>
    <property type="project" value="GO_Central"/>
</dbReference>
<accession>A0A9R0JHM0</accession>
<feature type="transmembrane region" description="Helical" evidence="6">
    <location>
        <begin position="357"/>
        <end position="378"/>
    </location>
</feature>
<reference evidence="8" key="2">
    <citation type="submission" date="2025-08" db="UniProtKB">
        <authorList>
            <consortium name="RefSeq"/>
        </authorList>
    </citation>
    <scope>IDENTIFICATION</scope>
    <source>
        <tissue evidence="8">Leaf</tissue>
    </source>
</reference>
<dbReference type="InterPro" id="IPR036259">
    <property type="entry name" value="MFS_trans_sf"/>
</dbReference>
<feature type="transmembrane region" description="Helical" evidence="6">
    <location>
        <begin position="176"/>
        <end position="195"/>
    </location>
</feature>
<keyword evidence="7" id="KW-1185">Reference proteome</keyword>
<feature type="transmembrane region" description="Helical" evidence="6">
    <location>
        <begin position="126"/>
        <end position="146"/>
    </location>
</feature>
<keyword evidence="5 6" id="KW-0472">Membrane</keyword>
<evidence type="ECO:0000256" key="5">
    <source>
        <dbReference type="ARBA" id="ARBA00023136"/>
    </source>
</evidence>
<comment type="similarity">
    <text evidence="2">Belongs to the major facilitator superfamily. Proton-dependent oligopeptide transporter (POT/PTR) (TC 2.A.17) family.</text>
</comment>
<dbReference type="GeneID" id="110775298"/>
<dbReference type="OrthoDB" id="8904098at2759"/>
<feature type="transmembrane region" description="Helical" evidence="6">
    <location>
        <begin position="201"/>
        <end position="227"/>
    </location>
</feature>
<sequence length="569" mass="63166">MEIKEPLLGTSMAKGGLRTLPFIIANEAFEKVASFGISPNMIMYLMGSYGMELATGSTLIYYWSSATSLAPVIGAFLADSYVGRFSMIGFGSIFSLLGMILLWLTTIIPGATPCDESNTKCTSLNYFRLSVLVSSFGMMSIGAGGVRSSSLAFGTDQLLKEDNHGNTGILERFFNWYYVATCAAIIFAVTCVVYIQDHFGWIVGFGVPVVLMLLSALFFFLASPFYIKSKAEAESPMALAQVFIAYFKKRHFKFSENHDKLYHRRIGSKLVMPSDNLRFLNKACMVVNAEEELTEGGKAIDPWSLCTIETVEELKSLIRVIPIWSTGIIFSINPSPFNVLLTKSMDRHITSNFEIPAGSFVGFLVISAVSWIVIYDLIFMPLATKMMGKPVRLSARKRMGIGILLSCLSMAVNAIVEGIRRETAIKEGFSDDPNGVTDMSALWLLPHLWFSGMADVFFIIGQNEFFCSVFPKSMRSVATNLGGVSMSLASVFSSLILNATDYITSRGGKESWVSSNINKAHFDYYYWVFTGLCLLNFFYYLICNKAYGPSYEEQDDKSRDHEDIGHCTL</sequence>
<dbReference type="PANTHER" id="PTHR11654">
    <property type="entry name" value="OLIGOPEPTIDE TRANSPORTER-RELATED"/>
    <property type="match status" value="1"/>
</dbReference>
<dbReference type="Gene3D" id="1.20.1250.20">
    <property type="entry name" value="MFS general substrate transporter like domains"/>
    <property type="match status" value="1"/>
</dbReference>
<dbReference type="SUPFAM" id="SSF103473">
    <property type="entry name" value="MFS general substrate transporter"/>
    <property type="match status" value="1"/>
</dbReference>
<evidence type="ECO:0000313" key="7">
    <source>
        <dbReference type="Proteomes" id="UP000813463"/>
    </source>
</evidence>
<reference evidence="7" key="1">
    <citation type="journal article" date="2021" name="Nat. Commun.">
        <title>Genomic analyses provide insights into spinach domestication and the genetic basis of agronomic traits.</title>
        <authorList>
            <person name="Cai X."/>
            <person name="Sun X."/>
            <person name="Xu C."/>
            <person name="Sun H."/>
            <person name="Wang X."/>
            <person name="Ge C."/>
            <person name="Zhang Z."/>
            <person name="Wang Q."/>
            <person name="Fei Z."/>
            <person name="Jiao C."/>
            <person name="Wang Q."/>
        </authorList>
    </citation>
    <scope>NUCLEOTIDE SEQUENCE [LARGE SCALE GENOMIC DNA]</scope>
    <source>
        <strain evidence="7">cv. Varoflay</strain>
    </source>
</reference>
<feature type="transmembrane region" description="Helical" evidence="6">
    <location>
        <begin position="317"/>
        <end position="337"/>
    </location>
</feature>
<dbReference type="GO" id="GO:0022857">
    <property type="term" value="F:transmembrane transporter activity"/>
    <property type="evidence" value="ECO:0000318"/>
    <property type="project" value="GO_Central"/>
</dbReference>
<evidence type="ECO:0000313" key="8">
    <source>
        <dbReference type="RefSeq" id="XP_021835601.1"/>
    </source>
</evidence>
<evidence type="ECO:0000256" key="3">
    <source>
        <dbReference type="ARBA" id="ARBA00022692"/>
    </source>
</evidence>
<dbReference type="KEGG" id="soe:110775298"/>
<feature type="transmembrane region" description="Helical" evidence="6">
    <location>
        <begin position="399"/>
        <end position="419"/>
    </location>
</feature>
<feature type="transmembrane region" description="Helical" evidence="6">
    <location>
        <begin position="481"/>
        <end position="504"/>
    </location>
</feature>
<feature type="transmembrane region" description="Helical" evidence="6">
    <location>
        <begin position="439"/>
        <end position="460"/>
    </location>
</feature>
<dbReference type="InterPro" id="IPR000109">
    <property type="entry name" value="POT_fam"/>
</dbReference>
<feature type="transmembrane region" description="Helical" evidence="6">
    <location>
        <begin position="524"/>
        <end position="542"/>
    </location>
</feature>
<keyword evidence="3 6" id="KW-0812">Transmembrane</keyword>
<keyword evidence="4 6" id="KW-1133">Transmembrane helix</keyword>
<protein>
    <submittedName>
        <fullName evidence="8">Protein NRT1/ PTR FAMILY 1.2</fullName>
    </submittedName>
</protein>
<feature type="transmembrane region" description="Helical" evidence="6">
    <location>
        <begin position="85"/>
        <end position="106"/>
    </location>
</feature>
<evidence type="ECO:0000256" key="2">
    <source>
        <dbReference type="ARBA" id="ARBA00005982"/>
    </source>
</evidence>